<dbReference type="Proteomes" id="UP001472677">
    <property type="component" value="Unassembled WGS sequence"/>
</dbReference>
<comment type="caution">
    <text evidence="2">The sequence shown here is derived from an EMBL/GenBank/DDBJ whole genome shotgun (WGS) entry which is preliminary data.</text>
</comment>
<feature type="chain" id="PRO_5045751822" description="RNase H type-1 domain-containing protein" evidence="1">
    <location>
        <begin position="22"/>
        <end position="119"/>
    </location>
</feature>
<accession>A0ABR2E374</accession>
<name>A0ABR2E374_9ROSI</name>
<proteinExistence type="predicted"/>
<keyword evidence="3" id="KW-1185">Reference proteome</keyword>
<gene>
    <name evidence="2" type="ORF">V6N12_040271</name>
</gene>
<evidence type="ECO:0008006" key="4">
    <source>
        <dbReference type="Google" id="ProtNLM"/>
    </source>
</evidence>
<keyword evidence="1" id="KW-0732">Signal</keyword>
<evidence type="ECO:0000313" key="3">
    <source>
        <dbReference type="Proteomes" id="UP001472677"/>
    </source>
</evidence>
<reference evidence="2 3" key="1">
    <citation type="journal article" date="2024" name="G3 (Bethesda)">
        <title>Genome assembly of Hibiscus sabdariffa L. provides insights into metabolisms of medicinal natural products.</title>
        <authorList>
            <person name="Kim T."/>
        </authorList>
    </citation>
    <scope>NUCLEOTIDE SEQUENCE [LARGE SCALE GENOMIC DNA]</scope>
    <source>
        <strain evidence="2">TK-2024</strain>
        <tissue evidence="2">Old leaves</tissue>
    </source>
</reference>
<dbReference type="EMBL" id="JBBPBM010000020">
    <property type="protein sequence ID" value="KAK8551640.1"/>
    <property type="molecule type" value="Genomic_DNA"/>
</dbReference>
<protein>
    <recommendedName>
        <fullName evidence="4">RNase H type-1 domain-containing protein</fullName>
    </recommendedName>
</protein>
<evidence type="ECO:0000313" key="2">
    <source>
        <dbReference type="EMBL" id="KAK8551640.1"/>
    </source>
</evidence>
<evidence type="ECO:0000256" key="1">
    <source>
        <dbReference type="SAM" id="SignalP"/>
    </source>
</evidence>
<sequence>MWLDWPQKFAILCWLLWKNRCCRVMGGECMHREELLVRGNLRMILGQSDVCMGHALVVAIRSLLCRDWQLSISHVPHGCNACVDRLTALGRGQVVEVLEFEASPAELLDLVDEEAASSG</sequence>
<organism evidence="2 3">
    <name type="scientific">Hibiscus sabdariffa</name>
    <name type="common">roselle</name>
    <dbReference type="NCBI Taxonomy" id="183260"/>
    <lineage>
        <taxon>Eukaryota</taxon>
        <taxon>Viridiplantae</taxon>
        <taxon>Streptophyta</taxon>
        <taxon>Embryophyta</taxon>
        <taxon>Tracheophyta</taxon>
        <taxon>Spermatophyta</taxon>
        <taxon>Magnoliopsida</taxon>
        <taxon>eudicotyledons</taxon>
        <taxon>Gunneridae</taxon>
        <taxon>Pentapetalae</taxon>
        <taxon>rosids</taxon>
        <taxon>malvids</taxon>
        <taxon>Malvales</taxon>
        <taxon>Malvaceae</taxon>
        <taxon>Malvoideae</taxon>
        <taxon>Hibiscus</taxon>
    </lineage>
</organism>
<feature type="signal peptide" evidence="1">
    <location>
        <begin position="1"/>
        <end position="21"/>
    </location>
</feature>